<feature type="transmembrane region" description="Helical" evidence="1">
    <location>
        <begin position="106"/>
        <end position="127"/>
    </location>
</feature>
<dbReference type="Proteomes" id="UP000308705">
    <property type="component" value="Unassembled WGS sequence"/>
</dbReference>
<comment type="caution">
    <text evidence="2">The sequence shown here is derived from an EMBL/GenBank/DDBJ whole genome shotgun (WGS) entry which is preliminary data.</text>
</comment>
<accession>A0A4U3MPF1</accession>
<reference evidence="2 3" key="1">
    <citation type="submission" date="2019-04" db="EMBL/GenBank/DDBJ databases">
        <title>Herbidospora sp. NEAU-GS14.nov., a novel actinomycete isolated from soil.</title>
        <authorList>
            <person name="Han L."/>
        </authorList>
    </citation>
    <scope>NUCLEOTIDE SEQUENCE [LARGE SCALE GENOMIC DNA]</scope>
    <source>
        <strain evidence="2 3">NEAU-GS14</strain>
    </source>
</reference>
<feature type="transmembrane region" description="Helical" evidence="1">
    <location>
        <begin position="54"/>
        <end position="75"/>
    </location>
</feature>
<organism evidence="2 3">
    <name type="scientific">Herbidospora galbida</name>
    <dbReference type="NCBI Taxonomy" id="2575442"/>
    <lineage>
        <taxon>Bacteria</taxon>
        <taxon>Bacillati</taxon>
        <taxon>Actinomycetota</taxon>
        <taxon>Actinomycetes</taxon>
        <taxon>Streptosporangiales</taxon>
        <taxon>Streptosporangiaceae</taxon>
        <taxon>Herbidospora</taxon>
    </lineage>
</organism>
<name>A0A4U3MPF1_9ACTN</name>
<sequence>MGVELRKTARSELMKVLSAGVVGAAVTPLTGVIGRFLSSSGIGAAICSGGLECILPLVLTAYGAATAAAWVALALLRVRPAWRVALAGAVLSAIVYVATLQADPRGYVWALSAATAVCFAVAAWISLRLRRQPQE</sequence>
<dbReference type="AlphaFoldDB" id="A0A4U3MPF1"/>
<evidence type="ECO:0000256" key="1">
    <source>
        <dbReference type="SAM" id="Phobius"/>
    </source>
</evidence>
<protein>
    <submittedName>
        <fullName evidence="2">Uncharacterized protein</fullName>
    </submittedName>
</protein>
<evidence type="ECO:0000313" key="2">
    <source>
        <dbReference type="EMBL" id="TKK90719.1"/>
    </source>
</evidence>
<keyword evidence="1" id="KW-1133">Transmembrane helix</keyword>
<proteinExistence type="predicted"/>
<keyword evidence="3" id="KW-1185">Reference proteome</keyword>
<dbReference type="RefSeq" id="WP_137245461.1">
    <property type="nucleotide sequence ID" value="NZ_SZQA01000002.1"/>
</dbReference>
<keyword evidence="1" id="KW-0812">Transmembrane</keyword>
<dbReference type="EMBL" id="SZQA01000002">
    <property type="protein sequence ID" value="TKK90719.1"/>
    <property type="molecule type" value="Genomic_DNA"/>
</dbReference>
<evidence type="ECO:0000313" key="3">
    <source>
        <dbReference type="Proteomes" id="UP000308705"/>
    </source>
</evidence>
<gene>
    <name evidence="2" type="ORF">FDA94_02820</name>
</gene>
<feature type="transmembrane region" description="Helical" evidence="1">
    <location>
        <begin position="82"/>
        <end position="100"/>
    </location>
</feature>
<keyword evidence="1" id="KW-0472">Membrane</keyword>